<protein>
    <submittedName>
        <fullName evidence="1">dTMP kinase</fullName>
    </submittedName>
</protein>
<keyword evidence="1" id="KW-0418">Kinase</keyword>
<dbReference type="EMBL" id="QMQA01000342">
    <property type="protein sequence ID" value="RLE09937.1"/>
    <property type="molecule type" value="Genomic_DNA"/>
</dbReference>
<comment type="caution">
    <text evidence="1">The sequence shown here is derived from an EMBL/GenBank/DDBJ whole genome shotgun (WGS) entry which is preliminary data.</text>
</comment>
<dbReference type="Gene3D" id="3.40.50.300">
    <property type="entry name" value="P-loop containing nucleotide triphosphate hydrolases"/>
    <property type="match status" value="1"/>
</dbReference>
<dbReference type="GO" id="GO:0016301">
    <property type="term" value="F:kinase activity"/>
    <property type="evidence" value="ECO:0007669"/>
    <property type="project" value="UniProtKB-KW"/>
</dbReference>
<gene>
    <name evidence="1" type="ORF">DRJ04_09525</name>
</gene>
<evidence type="ECO:0000313" key="2">
    <source>
        <dbReference type="Proteomes" id="UP000280417"/>
    </source>
</evidence>
<feature type="non-terminal residue" evidence="1">
    <location>
        <position position="1"/>
    </location>
</feature>
<dbReference type="AlphaFoldDB" id="A0A662D506"/>
<name>A0A662D506_UNCAE</name>
<keyword evidence="1" id="KW-0808">Transferase</keyword>
<evidence type="ECO:0000313" key="1">
    <source>
        <dbReference type="EMBL" id="RLE09937.1"/>
    </source>
</evidence>
<dbReference type="InterPro" id="IPR027417">
    <property type="entry name" value="P-loop_NTPase"/>
</dbReference>
<proteinExistence type="predicted"/>
<sequence length="63" mass="7541">KVTSFDRIEIEGLNFQKEVRNGYLDLMRYYPEIFVKIDGEREVQSVAEEVYSITKRRLLNARN</sequence>
<dbReference type="Proteomes" id="UP000280417">
    <property type="component" value="Unassembled WGS sequence"/>
</dbReference>
<organism evidence="1 2">
    <name type="scientific">Aerophobetes bacterium</name>
    <dbReference type="NCBI Taxonomy" id="2030807"/>
    <lineage>
        <taxon>Bacteria</taxon>
        <taxon>Candidatus Aerophobota</taxon>
    </lineage>
</organism>
<accession>A0A662D506</accession>
<reference evidence="1 2" key="1">
    <citation type="submission" date="2018-06" db="EMBL/GenBank/DDBJ databases">
        <title>Extensive metabolic versatility and redundancy in microbially diverse, dynamic hydrothermal sediments.</title>
        <authorList>
            <person name="Dombrowski N."/>
            <person name="Teske A."/>
            <person name="Baker B.J."/>
        </authorList>
    </citation>
    <scope>NUCLEOTIDE SEQUENCE [LARGE SCALE GENOMIC DNA]</scope>
    <source>
        <strain evidence="1">B3_G15</strain>
    </source>
</reference>